<dbReference type="GO" id="GO:0005930">
    <property type="term" value="C:axoneme"/>
    <property type="evidence" value="ECO:0007669"/>
    <property type="project" value="UniProtKB-SubCell"/>
</dbReference>
<accession>A0A699YVK0</accession>
<dbReference type="EMBL" id="BLLF01000352">
    <property type="protein sequence ID" value="GFH10844.1"/>
    <property type="molecule type" value="Genomic_DNA"/>
</dbReference>
<proteinExistence type="predicted"/>
<dbReference type="SUPFAM" id="SSF52047">
    <property type="entry name" value="RNI-like"/>
    <property type="match status" value="1"/>
</dbReference>
<feature type="signal peptide" evidence="2">
    <location>
        <begin position="1"/>
        <end position="22"/>
    </location>
</feature>
<protein>
    <submittedName>
        <fullName evidence="3">Uncharacterized protein</fullName>
    </submittedName>
</protein>
<keyword evidence="2" id="KW-0732">Signal</keyword>
<name>A0A699YVK0_HAELA</name>
<evidence type="ECO:0000256" key="1">
    <source>
        <dbReference type="ARBA" id="ARBA00004430"/>
    </source>
</evidence>
<comment type="subcellular location">
    <subcellularLocation>
        <location evidence="1">Cytoplasm</location>
        <location evidence="1">Cytoskeleton</location>
        <location evidence="1">Cilium axoneme</location>
    </subcellularLocation>
</comment>
<sequence length="87" mass="8745">MASGTSVVTGLAFLVSSQLGAARLGQLVSLHIDTCKQLRDEQLGQALGLCPALRSLSLINCGKLTGAAALHIRGGGSSLGMGISPEV</sequence>
<dbReference type="AlphaFoldDB" id="A0A699YVK0"/>
<organism evidence="3 4">
    <name type="scientific">Haematococcus lacustris</name>
    <name type="common">Green alga</name>
    <name type="synonym">Haematococcus pluvialis</name>
    <dbReference type="NCBI Taxonomy" id="44745"/>
    <lineage>
        <taxon>Eukaryota</taxon>
        <taxon>Viridiplantae</taxon>
        <taxon>Chlorophyta</taxon>
        <taxon>core chlorophytes</taxon>
        <taxon>Chlorophyceae</taxon>
        <taxon>CS clade</taxon>
        <taxon>Chlamydomonadales</taxon>
        <taxon>Haematococcaceae</taxon>
        <taxon>Haematococcus</taxon>
    </lineage>
</organism>
<gene>
    <name evidence="3" type="ORF">HaLaN_06237</name>
</gene>
<dbReference type="Gene3D" id="3.80.10.10">
    <property type="entry name" value="Ribonuclease Inhibitor"/>
    <property type="match status" value="1"/>
</dbReference>
<keyword evidence="4" id="KW-1185">Reference proteome</keyword>
<feature type="chain" id="PRO_5025673059" evidence="2">
    <location>
        <begin position="23"/>
        <end position="87"/>
    </location>
</feature>
<dbReference type="Proteomes" id="UP000485058">
    <property type="component" value="Unassembled WGS sequence"/>
</dbReference>
<dbReference type="InterPro" id="IPR032675">
    <property type="entry name" value="LRR_dom_sf"/>
</dbReference>
<evidence type="ECO:0000313" key="3">
    <source>
        <dbReference type="EMBL" id="GFH10844.1"/>
    </source>
</evidence>
<comment type="caution">
    <text evidence="3">The sequence shown here is derived from an EMBL/GenBank/DDBJ whole genome shotgun (WGS) entry which is preliminary data.</text>
</comment>
<evidence type="ECO:0000256" key="2">
    <source>
        <dbReference type="SAM" id="SignalP"/>
    </source>
</evidence>
<reference evidence="3 4" key="1">
    <citation type="submission" date="2020-02" db="EMBL/GenBank/DDBJ databases">
        <title>Draft genome sequence of Haematococcus lacustris strain NIES-144.</title>
        <authorList>
            <person name="Morimoto D."/>
            <person name="Nakagawa S."/>
            <person name="Yoshida T."/>
            <person name="Sawayama S."/>
        </authorList>
    </citation>
    <scope>NUCLEOTIDE SEQUENCE [LARGE SCALE GENOMIC DNA]</scope>
    <source>
        <strain evidence="3 4">NIES-144</strain>
    </source>
</reference>
<evidence type="ECO:0000313" key="4">
    <source>
        <dbReference type="Proteomes" id="UP000485058"/>
    </source>
</evidence>